<name>A0A0L8HBZ4_OCTBM</name>
<dbReference type="EMBL" id="KQ418555">
    <property type="protein sequence ID" value="KOF86843.1"/>
    <property type="molecule type" value="Genomic_DNA"/>
</dbReference>
<keyword evidence="1" id="KW-1133">Transmembrane helix</keyword>
<evidence type="ECO:0000256" key="1">
    <source>
        <dbReference type="SAM" id="Phobius"/>
    </source>
</evidence>
<keyword evidence="1" id="KW-0812">Transmembrane</keyword>
<proteinExistence type="predicted"/>
<dbReference type="AlphaFoldDB" id="A0A0L8HBZ4"/>
<feature type="transmembrane region" description="Helical" evidence="1">
    <location>
        <begin position="64"/>
        <end position="97"/>
    </location>
</feature>
<protein>
    <submittedName>
        <fullName evidence="2">Uncharacterized protein</fullName>
    </submittedName>
</protein>
<keyword evidence="1" id="KW-0472">Membrane</keyword>
<accession>A0A0L8HBZ4</accession>
<organism evidence="2">
    <name type="scientific">Octopus bimaculoides</name>
    <name type="common">California two-spotted octopus</name>
    <dbReference type="NCBI Taxonomy" id="37653"/>
    <lineage>
        <taxon>Eukaryota</taxon>
        <taxon>Metazoa</taxon>
        <taxon>Spiralia</taxon>
        <taxon>Lophotrochozoa</taxon>
        <taxon>Mollusca</taxon>
        <taxon>Cephalopoda</taxon>
        <taxon>Coleoidea</taxon>
        <taxon>Octopodiformes</taxon>
        <taxon>Octopoda</taxon>
        <taxon>Incirrata</taxon>
        <taxon>Octopodidae</taxon>
        <taxon>Octopus</taxon>
    </lineage>
</organism>
<reference evidence="2" key="1">
    <citation type="submission" date="2015-07" db="EMBL/GenBank/DDBJ databases">
        <title>MeaNS - Measles Nucleotide Surveillance Program.</title>
        <authorList>
            <person name="Tran T."/>
            <person name="Druce J."/>
        </authorList>
    </citation>
    <scope>NUCLEOTIDE SEQUENCE</scope>
    <source>
        <strain evidence="2">UCB-OBI-ISO-001</strain>
        <tissue evidence="2">Gonad</tissue>
    </source>
</reference>
<evidence type="ECO:0000313" key="2">
    <source>
        <dbReference type="EMBL" id="KOF86843.1"/>
    </source>
</evidence>
<sequence>MLLSSDLLPTLAFNSHLTENNKNRPEKISMNGKILLIFKSWHIFHLILSPAMPTPPPHLHLPLLLITLTTFCSYLFPIISFFVFLFVIFVFFCLRFLGHYFYNTTTS</sequence>
<gene>
    <name evidence="2" type="ORF">OCBIM_22017893mg</name>
</gene>